<evidence type="ECO:0000256" key="3">
    <source>
        <dbReference type="ARBA" id="ARBA00022692"/>
    </source>
</evidence>
<feature type="transmembrane region" description="Helical" evidence="6">
    <location>
        <begin position="289"/>
        <end position="306"/>
    </location>
</feature>
<evidence type="ECO:0000313" key="8">
    <source>
        <dbReference type="Proteomes" id="UP000244902"/>
    </source>
</evidence>
<keyword evidence="2" id="KW-1003">Cell membrane</keyword>
<feature type="transmembrane region" description="Helical" evidence="6">
    <location>
        <begin position="92"/>
        <end position="112"/>
    </location>
</feature>
<feature type="transmembrane region" description="Helical" evidence="6">
    <location>
        <begin position="47"/>
        <end position="72"/>
    </location>
</feature>
<keyword evidence="5 6" id="KW-0472">Membrane</keyword>
<evidence type="ECO:0000256" key="1">
    <source>
        <dbReference type="ARBA" id="ARBA00004651"/>
    </source>
</evidence>
<evidence type="ECO:0000256" key="2">
    <source>
        <dbReference type="ARBA" id="ARBA00022475"/>
    </source>
</evidence>
<dbReference type="EMBL" id="CP022188">
    <property type="protein sequence ID" value="AWI80831.1"/>
    <property type="molecule type" value="Genomic_DNA"/>
</dbReference>
<protein>
    <submittedName>
        <fullName evidence="7">Branched-chain amino acid ABC transporter permease</fullName>
    </submittedName>
</protein>
<dbReference type="InterPro" id="IPR043428">
    <property type="entry name" value="LivM-like"/>
</dbReference>
<gene>
    <name evidence="7" type="ORF">CEW87_16505</name>
</gene>
<sequence length="331" mass="35520">MQTNVSSPSLKNPLVAGSLFLALVSLPVIATAFGLEYYIGFAMRMLIVMLIASSLNFLMGCGGLVALGHASFVGMGAYALVALMEAGVESTWLLWLGAMAVAALAALAVGALSLRTSGVYFIMITLAFAQMLYYLAVSLRVYGGDDGYNLTVSPSLGFGLDIDDDRILYWVVLLTCTVVFAFLYQLVGTRFGQAMIGIRDNEGRMRALGYPSYLLKLQAFVLTAAIAGLGGAMMVTQNGFISPSSMHWSQSAILIVMVVLGGLGHRWGGVAGAAVWVSLEEVLRQLTEFWHWPLGALLIAIILYAPDGLSPLFSRATTGCKTNRFLRWRSA</sequence>
<evidence type="ECO:0000313" key="7">
    <source>
        <dbReference type="EMBL" id="AWI80831.1"/>
    </source>
</evidence>
<feature type="transmembrane region" description="Helical" evidence="6">
    <location>
        <begin position="14"/>
        <end position="35"/>
    </location>
</feature>
<dbReference type="OrthoDB" id="8846334at2"/>
<evidence type="ECO:0000256" key="4">
    <source>
        <dbReference type="ARBA" id="ARBA00022989"/>
    </source>
</evidence>
<dbReference type="RefSeq" id="WP_108974746.1">
    <property type="nucleotide sequence ID" value="NZ_CP022188.1"/>
</dbReference>
<dbReference type="GO" id="GO:0015658">
    <property type="term" value="F:branched-chain amino acid transmembrane transporter activity"/>
    <property type="evidence" value="ECO:0007669"/>
    <property type="project" value="InterPro"/>
</dbReference>
<evidence type="ECO:0000256" key="5">
    <source>
        <dbReference type="ARBA" id="ARBA00023136"/>
    </source>
</evidence>
<reference evidence="7 8" key="1">
    <citation type="submission" date="2017-06" db="EMBL/GenBank/DDBJ databases">
        <title>Azoarcus sp. TSNA42 complete genome sequence.</title>
        <authorList>
            <person name="Woo J.-H."/>
            <person name="Kim H.-S."/>
        </authorList>
    </citation>
    <scope>NUCLEOTIDE SEQUENCE [LARGE SCALE GENOMIC DNA]</scope>
    <source>
        <strain evidence="7 8">TSNA42</strain>
    </source>
</reference>
<accession>A0A2U8H4V7</accession>
<proteinExistence type="predicted"/>
<dbReference type="CDD" id="cd06581">
    <property type="entry name" value="TM_PBP1_LivM_like"/>
    <property type="match status" value="1"/>
</dbReference>
<dbReference type="AlphaFoldDB" id="A0A2U8H4V7"/>
<name>A0A2U8H4V7_9RHOO</name>
<dbReference type="Pfam" id="PF02653">
    <property type="entry name" value="BPD_transp_2"/>
    <property type="match status" value="1"/>
</dbReference>
<keyword evidence="4 6" id="KW-1133">Transmembrane helix</keyword>
<organism evidence="7 8">
    <name type="scientific">Parazoarcus communis</name>
    <dbReference type="NCBI Taxonomy" id="41977"/>
    <lineage>
        <taxon>Bacteria</taxon>
        <taxon>Pseudomonadati</taxon>
        <taxon>Pseudomonadota</taxon>
        <taxon>Betaproteobacteria</taxon>
        <taxon>Rhodocyclales</taxon>
        <taxon>Zoogloeaceae</taxon>
        <taxon>Parazoarcus</taxon>
    </lineage>
</organism>
<comment type="subcellular location">
    <subcellularLocation>
        <location evidence="1">Cell membrane</location>
        <topology evidence="1">Multi-pass membrane protein</topology>
    </subcellularLocation>
</comment>
<dbReference type="GO" id="GO:0005886">
    <property type="term" value="C:plasma membrane"/>
    <property type="evidence" value="ECO:0007669"/>
    <property type="project" value="UniProtKB-SubCell"/>
</dbReference>
<dbReference type="PANTHER" id="PTHR30482">
    <property type="entry name" value="HIGH-AFFINITY BRANCHED-CHAIN AMINO ACID TRANSPORT SYSTEM PERMEASE"/>
    <property type="match status" value="1"/>
</dbReference>
<dbReference type="PANTHER" id="PTHR30482:SF17">
    <property type="entry name" value="ABC TRANSPORTER ATP-BINDING PROTEIN"/>
    <property type="match status" value="1"/>
</dbReference>
<feature type="transmembrane region" description="Helical" evidence="6">
    <location>
        <begin position="119"/>
        <end position="136"/>
    </location>
</feature>
<feature type="transmembrane region" description="Helical" evidence="6">
    <location>
        <begin position="252"/>
        <end position="277"/>
    </location>
</feature>
<evidence type="ECO:0000256" key="6">
    <source>
        <dbReference type="SAM" id="Phobius"/>
    </source>
</evidence>
<dbReference type="InterPro" id="IPR001851">
    <property type="entry name" value="ABC_transp_permease"/>
</dbReference>
<feature type="transmembrane region" description="Helical" evidence="6">
    <location>
        <begin position="167"/>
        <end position="187"/>
    </location>
</feature>
<feature type="transmembrane region" description="Helical" evidence="6">
    <location>
        <begin position="208"/>
        <end position="232"/>
    </location>
</feature>
<dbReference type="Proteomes" id="UP000244902">
    <property type="component" value="Chromosome"/>
</dbReference>
<keyword evidence="3 6" id="KW-0812">Transmembrane</keyword>